<proteinExistence type="predicted"/>
<organism evidence="2 3">
    <name type="scientific">Pseudahrensia aquimaris</name>
    <dbReference type="NCBI Taxonomy" id="744461"/>
    <lineage>
        <taxon>Bacteria</taxon>
        <taxon>Pseudomonadati</taxon>
        <taxon>Pseudomonadota</taxon>
        <taxon>Alphaproteobacteria</taxon>
        <taxon>Hyphomicrobiales</taxon>
        <taxon>Ahrensiaceae</taxon>
        <taxon>Pseudahrensia</taxon>
    </lineage>
</organism>
<dbReference type="InterPro" id="IPR019545">
    <property type="entry name" value="DM13_domain"/>
</dbReference>
<keyword evidence="3" id="KW-1185">Reference proteome</keyword>
<dbReference type="EMBL" id="JBHTJV010000009">
    <property type="protein sequence ID" value="MFD0916694.1"/>
    <property type="molecule type" value="Genomic_DNA"/>
</dbReference>
<name>A0ABW3FIP4_9HYPH</name>
<reference evidence="3" key="1">
    <citation type="journal article" date="2019" name="Int. J. Syst. Evol. Microbiol.">
        <title>The Global Catalogue of Microorganisms (GCM) 10K type strain sequencing project: providing services to taxonomists for standard genome sequencing and annotation.</title>
        <authorList>
            <consortium name="The Broad Institute Genomics Platform"/>
            <consortium name="The Broad Institute Genome Sequencing Center for Infectious Disease"/>
            <person name="Wu L."/>
            <person name="Ma J."/>
        </authorList>
    </citation>
    <scope>NUCLEOTIDE SEQUENCE [LARGE SCALE GENOMIC DNA]</scope>
    <source>
        <strain evidence="3">CCUG 60023</strain>
    </source>
</reference>
<feature type="domain" description="DM13" evidence="1">
    <location>
        <begin position="50"/>
        <end position="155"/>
    </location>
</feature>
<comment type="caution">
    <text evidence="2">The sequence shown here is derived from an EMBL/GenBank/DDBJ whole genome shotgun (WGS) entry which is preliminary data.</text>
</comment>
<dbReference type="Pfam" id="PF10517">
    <property type="entry name" value="DM13"/>
    <property type="match status" value="1"/>
</dbReference>
<sequence length="155" mass="16928">MRIILAFFTHGAMLAIGFALGIYFLPILTAPPAPDSATLQQQAAGAQYTANFTRQLPGSDFLHWGEGKISISGDKIVHEGKLAPGPDYRLYLAPDFADHEDPFNAIKEQAIEIGSVKTFNGFVLDVPDGIDVSSYNSVIIWCETFGEFITAAKYR</sequence>
<dbReference type="PROSITE" id="PS51549">
    <property type="entry name" value="DM13"/>
    <property type="match status" value="1"/>
</dbReference>
<evidence type="ECO:0000259" key="1">
    <source>
        <dbReference type="PROSITE" id="PS51549"/>
    </source>
</evidence>
<gene>
    <name evidence="2" type="ORF">ACFQ14_09770</name>
</gene>
<dbReference type="RefSeq" id="WP_377212549.1">
    <property type="nucleotide sequence ID" value="NZ_JBHTJV010000009.1"/>
</dbReference>
<dbReference type="Proteomes" id="UP001597101">
    <property type="component" value="Unassembled WGS sequence"/>
</dbReference>
<accession>A0ABW3FIP4</accession>
<evidence type="ECO:0000313" key="3">
    <source>
        <dbReference type="Proteomes" id="UP001597101"/>
    </source>
</evidence>
<protein>
    <submittedName>
        <fullName evidence="2">DM13 domain-containing protein</fullName>
    </submittedName>
</protein>
<evidence type="ECO:0000313" key="2">
    <source>
        <dbReference type="EMBL" id="MFD0916694.1"/>
    </source>
</evidence>